<dbReference type="eggNOG" id="ENOG502QVGN">
    <property type="taxonomic scope" value="Eukaryota"/>
</dbReference>
<dbReference type="AlphaFoldDB" id="A0A0L0FM06"/>
<evidence type="ECO:0000313" key="9">
    <source>
        <dbReference type="Proteomes" id="UP000054560"/>
    </source>
</evidence>
<keyword evidence="9" id="KW-1185">Reference proteome</keyword>
<evidence type="ECO:0000256" key="2">
    <source>
        <dbReference type="ARBA" id="ARBA00005466"/>
    </source>
</evidence>
<dbReference type="Proteomes" id="UP000054560">
    <property type="component" value="Unassembled WGS sequence"/>
</dbReference>
<dbReference type="OrthoDB" id="415825at2759"/>
<dbReference type="GO" id="GO:0016491">
    <property type="term" value="F:oxidoreductase activity"/>
    <property type="evidence" value="ECO:0007669"/>
    <property type="project" value="UniProtKB-KW"/>
</dbReference>
<dbReference type="PROSITE" id="PS51387">
    <property type="entry name" value="FAD_PCMH"/>
    <property type="match status" value="1"/>
</dbReference>
<evidence type="ECO:0000256" key="5">
    <source>
        <dbReference type="ARBA" id="ARBA00023002"/>
    </source>
</evidence>
<evidence type="ECO:0000256" key="6">
    <source>
        <dbReference type="SAM" id="SignalP"/>
    </source>
</evidence>
<gene>
    <name evidence="8" type="ORF">SARC_10024</name>
</gene>
<feature type="signal peptide" evidence="6">
    <location>
        <begin position="1"/>
        <end position="21"/>
    </location>
</feature>
<evidence type="ECO:0000256" key="3">
    <source>
        <dbReference type="ARBA" id="ARBA00022630"/>
    </source>
</evidence>
<dbReference type="InterPro" id="IPR006094">
    <property type="entry name" value="Oxid_FAD_bind_N"/>
</dbReference>
<keyword evidence="6" id="KW-0732">Signal</keyword>
<dbReference type="EMBL" id="KQ242710">
    <property type="protein sequence ID" value="KNC77511.1"/>
    <property type="molecule type" value="Genomic_DNA"/>
</dbReference>
<protein>
    <recommendedName>
        <fullName evidence="7">FAD-binding PCMH-type domain-containing protein</fullName>
    </recommendedName>
</protein>
<name>A0A0L0FM06_9EUKA</name>
<comment type="cofactor">
    <cofactor evidence="1">
        <name>FAD</name>
        <dbReference type="ChEBI" id="CHEBI:57692"/>
    </cofactor>
</comment>
<dbReference type="SUPFAM" id="SSF56176">
    <property type="entry name" value="FAD-binding/transporter-associated domain-like"/>
    <property type="match status" value="1"/>
</dbReference>
<feature type="chain" id="PRO_5005538843" description="FAD-binding PCMH-type domain-containing protein" evidence="6">
    <location>
        <begin position="22"/>
        <end position="527"/>
    </location>
</feature>
<dbReference type="Gene3D" id="3.40.462.20">
    <property type="match status" value="1"/>
</dbReference>
<dbReference type="InterPro" id="IPR050416">
    <property type="entry name" value="FAD-linked_Oxidoreductase"/>
</dbReference>
<dbReference type="RefSeq" id="XP_014151413.1">
    <property type="nucleotide sequence ID" value="XM_014295938.1"/>
</dbReference>
<feature type="domain" description="FAD-binding PCMH-type" evidence="7">
    <location>
        <begin position="64"/>
        <end position="240"/>
    </location>
</feature>
<dbReference type="InterPro" id="IPR016166">
    <property type="entry name" value="FAD-bd_PCMH"/>
</dbReference>
<organism evidence="8 9">
    <name type="scientific">Sphaeroforma arctica JP610</name>
    <dbReference type="NCBI Taxonomy" id="667725"/>
    <lineage>
        <taxon>Eukaryota</taxon>
        <taxon>Ichthyosporea</taxon>
        <taxon>Ichthyophonida</taxon>
        <taxon>Sphaeroforma</taxon>
    </lineage>
</organism>
<dbReference type="InterPro" id="IPR016169">
    <property type="entry name" value="FAD-bd_PCMH_sub2"/>
</dbReference>
<dbReference type="STRING" id="667725.A0A0L0FM06"/>
<proteinExistence type="inferred from homology"/>
<keyword evidence="5" id="KW-0560">Oxidoreductase</keyword>
<sequence>MTFQISLFLALTAYILQSSSALITHRSAAEIAECIAKYSPDATVYGQSDNAFYQSYIGTNLAFEDEKPELVVIVTSVEDIKAGVKCAIELGEEVVVRNGGHSFAGYSYTSGIMLNLDAYNAIDFNRVSNEVTVQSGNRLGRVYGALIEESERSGNTQVVGAGTCPTVGASGHTLCAGWGMFGRKVGYIGDQIASIDLVNATGELITVSETANKDLFYALRGGCSSSFGFIESITFRMTTLDTDRFVYIDTRVYDIDNVVRVGNWFQQYGPEDAPPELTIQWTFGIGGGVPYGRIRGLFLGSATVAKKELLADWEAGFDGIYNQSEVEDMFVEYDYLGAVNEFTGLASNGGPYSALELMATDELDRETVFYKNSYLQFEVINDRQAYVKIFNHFEDGNLDFLQWKCMGGAVDIRDGKEMGSVDRWDQRSPVIRGQRIQTHYGLTAKSWQDYEDVKARVTLAEQDLVPDWVSGDLWRYPGYLVREYSDNATGPEYFGAENTVKLAVIRRTADPEGTLLALSAKDLYKAT</sequence>
<dbReference type="Pfam" id="PF01565">
    <property type="entry name" value="FAD_binding_4"/>
    <property type="match status" value="1"/>
</dbReference>
<keyword evidence="3" id="KW-0285">Flavoprotein</keyword>
<evidence type="ECO:0000256" key="4">
    <source>
        <dbReference type="ARBA" id="ARBA00022827"/>
    </source>
</evidence>
<dbReference type="GO" id="GO:0071949">
    <property type="term" value="F:FAD binding"/>
    <property type="evidence" value="ECO:0007669"/>
    <property type="project" value="InterPro"/>
</dbReference>
<evidence type="ECO:0000259" key="7">
    <source>
        <dbReference type="PROSITE" id="PS51387"/>
    </source>
</evidence>
<dbReference type="Gene3D" id="3.30.465.10">
    <property type="match status" value="1"/>
</dbReference>
<accession>A0A0L0FM06</accession>
<dbReference type="GeneID" id="25910528"/>
<reference evidence="8 9" key="1">
    <citation type="submission" date="2011-02" db="EMBL/GenBank/DDBJ databases">
        <title>The Genome Sequence of Sphaeroforma arctica JP610.</title>
        <authorList>
            <consortium name="The Broad Institute Genome Sequencing Platform"/>
            <person name="Russ C."/>
            <person name="Cuomo C."/>
            <person name="Young S.K."/>
            <person name="Zeng Q."/>
            <person name="Gargeya S."/>
            <person name="Alvarado L."/>
            <person name="Berlin A."/>
            <person name="Chapman S.B."/>
            <person name="Chen Z."/>
            <person name="Freedman E."/>
            <person name="Gellesch M."/>
            <person name="Goldberg J."/>
            <person name="Griggs A."/>
            <person name="Gujja S."/>
            <person name="Heilman E."/>
            <person name="Heiman D."/>
            <person name="Howarth C."/>
            <person name="Mehta T."/>
            <person name="Neiman D."/>
            <person name="Pearson M."/>
            <person name="Roberts A."/>
            <person name="Saif S."/>
            <person name="Shea T."/>
            <person name="Shenoy N."/>
            <person name="Sisk P."/>
            <person name="Stolte C."/>
            <person name="Sykes S."/>
            <person name="White J."/>
            <person name="Yandava C."/>
            <person name="Burger G."/>
            <person name="Gray M.W."/>
            <person name="Holland P.W.H."/>
            <person name="King N."/>
            <person name="Lang F.B.F."/>
            <person name="Roger A.J."/>
            <person name="Ruiz-Trillo I."/>
            <person name="Haas B."/>
            <person name="Nusbaum C."/>
            <person name="Birren B."/>
        </authorList>
    </citation>
    <scope>NUCLEOTIDE SEQUENCE [LARGE SCALE GENOMIC DNA]</scope>
    <source>
        <strain evidence="8 9">JP610</strain>
    </source>
</reference>
<dbReference type="InterPro" id="IPR036318">
    <property type="entry name" value="FAD-bd_PCMH-like_sf"/>
</dbReference>
<dbReference type="PANTHER" id="PTHR42973:SF39">
    <property type="entry name" value="FAD-BINDING PCMH-TYPE DOMAIN-CONTAINING PROTEIN"/>
    <property type="match status" value="1"/>
</dbReference>
<evidence type="ECO:0000256" key="1">
    <source>
        <dbReference type="ARBA" id="ARBA00001974"/>
    </source>
</evidence>
<dbReference type="PANTHER" id="PTHR42973">
    <property type="entry name" value="BINDING OXIDOREDUCTASE, PUTATIVE (AFU_ORTHOLOGUE AFUA_1G17690)-RELATED"/>
    <property type="match status" value="1"/>
</dbReference>
<keyword evidence="4" id="KW-0274">FAD</keyword>
<evidence type="ECO:0000313" key="8">
    <source>
        <dbReference type="EMBL" id="KNC77511.1"/>
    </source>
</evidence>
<comment type="similarity">
    <text evidence="2">Belongs to the oxygen-dependent FAD-linked oxidoreductase family.</text>
</comment>